<keyword evidence="1" id="KW-0732">Signal</keyword>
<reference evidence="2 3" key="1">
    <citation type="journal article" date="2019" name="Int. J. Syst. Evol. Microbiol.">
        <title>Anaerobacillus alkaliphilus sp. nov., a novel alkaliphilic and moderately halophilic bacterium.</title>
        <authorList>
            <person name="Borsodi A.K."/>
            <person name="Aszalos J.M."/>
            <person name="Bihari P."/>
            <person name="Nagy I."/>
            <person name="Schumann P."/>
            <person name="Sproer C."/>
            <person name="Kovacs A.L."/>
            <person name="Boka K."/>
            <person name="Dobosy P."/>
            <person name="Ovari M."/>
            <person name="Szili-Kovacs T."/>
            <person name="Toth E."/>
        </authorList>
    </citation>
    <scope>NUCLEOTIDE SEQUENCE [LARGE SCALE GENOMIC DNA]</scope>
    <source>
        <strain evidence="2 3">B16-10</strain>
    </source>
</reference>
<evidence type="ECO:0000313" key="3">
    <source>
        <dbReference type="Proteomes" id="UP000290649"/>
    </source>
</evidence>
<feature type="chain" id="PRO_5038338151" evidence="1">
    <location>
        <begin position="21"/>
        <end position="186"/>
    </location>
</feature>
<proteinExistence type="predicted"/>
<organism evidence="2 3">
    <name type="scientific">Anaerobacillus alkaliphilus</name>
    <dbReference type="NCBI Taxonomy" id="1548597"/>
    <lineage>
        <taxon>Bacteria</taxon>
        <taxon>Bacillati</taxon>
        <taxon>Bacillota</taxon>
        <taxon>Bacilli</taxon>
        <taxon>Bacillales</taxon>
        <taxon>Bacillaceae</taxon>
        <taxon>Anaerobacillus</taxon>
    </lineage>
</organism>
<dbReference type="AlphaFoldDB" id="A0A4Q0VQ78"/>
<dbReference type="OrthoDB" id="2860849at2"/>
<feature type="signal peptide" evidence="1">
    <location>
        <begin position="1"/>
        <end position="20"/>
    </location>
</feature>
<comment type="caution">
    <text evidence="2">The sequence shown here is derived from an EMBL/GenBank/DDBJ whole genome shotgun (WGS) entry which is preliminary data.</text>
</comment>
<name>A0A4Q0VQ78_9BACI</name>
<accession>A0A4Q0VQ78</accession>
<protein>
    <submittedName>
        <fullName evidence="2">Uncharacterized protein</fullName>
    </submittedName>
</protein>
<dbReference type="RefSeq" id="WP_129079927.1">
    <property type="nucleotide sequence ID" value="NZ_QOUX01000046.1"/>
</dbReference>
<dbReference type="Proteomes" id="UP000290649">
    <property type="component" value="Unassembled WGS sequence"/>
</dbReference>
<gene>
    <name evidence="2" type="ORF">DS745_19855</name>
</gene>
<sequence>MKGIFTMVVLVLFICSSCNVGNFQGQMDTPLEYSQYTAPVINDYEYEQLISFLYEAEIMMRKPIEDATMNDDGIKIFSNPIKTKHDLFLYYQTYLSNELADTMSRKLSDLSKSRDYEYLAVSNDDIEWFSIHDADRDSIKVIQHTTVQSVVEMNVKTDPNTRIQYTVMKDGLGENPKIVQKTVLYN</sequence>
<evidence type="ECO:0000256" key="1">
    <source>
        <dbReference type="SAM" id="SignalP"/>
    </source>
</evidence>
<evidence type="ECO:0000313" key="2">
    <source>
        <dbReference type="EMBL" id="RXI98573.1"/>
    </source>
</evidence>
<dbReference type="EMBL" id="QOUX01000046">
    <property type="protein sequence ID" value="RXI98573.1"/>
    <property type="molecule type" value="Genomic_DNA"/>
</dbReference>
<keyword evidence="3" id="KW-1185">Reference proteome</keyword>